<dbReference type="PANTHER" id="PTHR43544:SF32">
    <property type="entry name" value="CHAIN DEHYDROGENASE, PUTATIVE (AFU_ORTHOLOGUE AFUA_5G01530)-RELATED"/>
    <property type="match status" value="1"/>
</dbReference>
<evidence type="ECO:0000256" key="1">
    <source>
        <dbReference type="ARBA" id="ARBA00006484"/>
    </source>
</evidence>
<keyword evidence="4" id="KW-1185">Reference proteome</keyword>
<protein>
    <submittedName>
        <fullName evidence="3">Short chain dehydrogenase</fullName>
    </submittedName>
</protein>
<dbReference type="GO" id="GO:0016491">
    <property type="term" value="F:oxidoreductase activity"/>
    <property type="evidence" value="ECO:0007669"/>
    <property type="project" value="TreeGrafter"/>
</dbReference>
<dbReference type="Proteomes" id="UP000799770">
    <property type="component" value="Unassembled WGS sequence"/>
</dbReference>
<sequence length="251" mass="27480">MSSDKRIILITGGNNGIGYDTVAALSSADANNHIILAARSEERGLKALEELKARKPAGTISFVKLDVTDDSSIAAAAAQVEKEFGRLDVLVNNAGIAITKPTDREVFRQTFETNVYGPALLTDALAPLLKKSKDPRIINVSSGLGSIAKRADPKDDYYSTAADPYRMSKAALNMLTTCQSYNYKDDGFKVWTYCPGFVITDLTGKDHRKWREENGADSSETSAQGILEIVEGKRDGEVNCFVQRYGKQFPW</sequence>
<dbReference type="InterPro" id="IPR036291">
    <property type="entry name" value="NAD(P)-bd_dom_sf"/>
</dbReference>
<dbReference type="PANTHER" id="PTHR43544">
    <property type="entry name" value="SHORT-CHAIN DEHYDROGENASE/REDUCTASE"/>
    <property type="match status" value="1"/>
</dbReference>
<proteinExistence type="inferred from homology"/>
<comment type="similarity">
    <text evidence="1 2">Belongs to the short-chain dehydrogenases/reductases (SDR) family.</text>
</comment>
<organism evidence="3 4">
    <name type="scientific">Lophiotrema nucula</name>
    <dbReference type="NCBI Taxonomy" id="690887"/>
    <lineage>
        <taxon>Eukaryota</taxon>
        <taxon>Fungi</taxon>
        <taxon>Dikarya</taxon>
        <taxon>Ascomycota</taxon>
        <taxon>Pezizomycotina</taxon>
        <taxon>Dothideomycetes</taxon>
        <taxon>Pleosporomycetidae</taxon>
        <taxon>Pleosporales</taxon>
        <taxon>Lophiotremataceae</taxon>
        <taxon>Lophiotrema</taxon>
    </lineage>
</organism>
<dbReference type="InterPro" id="IPR002347">
    <property type="entry name" value="SDR_fam"/>
</dbReference>
<dbReference type="Pfam" id="PF00106">
    <property type="entry name" value="adh_short"/>
    <property type="match status" value="1"/>
</dbReference>
<dbReference type="GO" id="GO:0019748">
    <property type="term" value="P:secondary metabolic process"/>
    <property type="evidence" value="ECO:0007669"/>
    <property type="project" value="TreeGrafter"/>
</dbReference>
<evidence type="ECO:0000313" key="4">
    <source>
        <dbReference type="Proteomes" id="UP000799770"/>
    </source>
</evidence>
<dbReference type="EMBL" id="ML977314">
    <property type="protein sequence ID" value="KAF2120387.1"/>
    <property type="molecule type" value="Genomic_DNA"/>
</dbReference>
<reference evidence="3" key="1">
    <citation type="journal article" date="2020" name="Stud. Mycol.">
        <title>101 Dothideomycetes genomes: a test case for predicting lifestyles and emergence of pathogens.</title>
        <authorList>
            <person name="Haridas S."/>
            <person name="Albert R."/>
            <person name="Binder M."/>
            <person name="Bloem J."/>
            <person name="Labutti K."/>
            <person name="Salamov A."/>
            <person name="Andreopoulos B."/>
            <person name="Baker S."/>
            <person name="Barry K."/>
            <person name="Bills G."/>
            <person name="Bluhm B."/>
            <person name="Cannon C."/>
            <person name="Castanera R."/>
            <person name="Culley D."/>
            <person name="Daum C."/>
            <person name="Ezra D."/>
            <person name="Gonzalez J."/>
            <person name="Henrissat B."/>
            <person name="Kuo A."/>
            <person name="Liang C."/>
            <person name="Lipzen A."/>
            <person name="Lutzoni F."/>
            <person name="Magnuson J."/>
            <person name="Mondo S."/>
            <person name="Nolan M."/>
            <person name="Ohm R."/>
            <person name="Pangilinan J."/>
            <person name="Park H.-J."/>
            <person name="Ramirez L."/>
            <person name="Alfaro M."/>
            <person name="Sun H."/>
            <person name="Tritt A."/>
            <person name="Yoshinaga Y."/>
            <person name="Zwiers L.-H."/>
            <person name="Turgeon B."/>
            <person name="Goodwin S."/>
            <person name="Spatafora J."/>
            <person name="Crous P."/>
            <person name="Grigoriev I."/>
        </authorList>
    </citation>
    <scope>NUCLEOTIDE SEQUENCE</scope>
    <source>
        <strain evidence="3">CBS 627.86</strain>
    </source>
</reference>
<dbReference type="InterPro" id="IPR051468">
    <property type="entry name" value="Fungal_SecMetab_SDRs"/>
</dbReference>
<name>A0A6A5ZNE4_9PLEO</name>
<dbReference type="OrthoDB" id="7289984at2759"/>
<evidence type="ECO:0000313" key="3">
    <source>
        <dbReference type="EMBL" id="KAF2120387.1"/>
    </source>
</evidence>
<evidence type="ECO:0000256" key="2">
    <source>
        <dbReference type="RuleBase" id="RU000363"/>
    </source>
</evidence>
<dbReference type="PRINTS" id="PR00080">
    <property type="entry name" value="SDRFAMILY"/>
</dbReference>
<dbReference type="AlphaFoldDB" id="A0A6A5ZNE4"/>
<dbReference type="Gene3D" id="3.40.50.720">
    <property type="entry name" value="NAD(P)-binding Rossmann-like Domain"/>
    <property type="match status" value="1"/>
</dbReference>
<dbReference type="GO" id="GO:0005737">
    <property type="term" value="C:cytoplasm"/>
    <property type="evidence" value="ECO:0007669"/>
    <property type="project" value="TreeGrafter"/>
</dbReference>
<accession>A0A6A5ZNE4</accession>
<dbReference type="SUPFAM" id="SSF51735">
    <property type="entry name" value="NAD(P)-binding Rossmann-fold domains"/>
    <property type="match status" value="1"/>
</dbReference>
<gene>
    <name evidence="3" type="ORF">BDV96DRAFT_486036</name>
</gene>
<dbReference type="PRINTS" id="PR00081">
    <property type="entry name" value="GDHRDH"/>
</dbReference>